<keyword evidence="3" id="KW-1185">Reference proteome</keyword>
<dbReference type="AlphaFoldDB" id="A0A3A2ZJA2"/>
<evidence type="ECO:0008006" key="4">
    <source>
        <dbReference type="Google" id="ProtNLM"/>
    </source>
</evidence>
<dbReference type="OrthoDB" id="5326346at2759"/>
<dbReference type="STRING" id="2070753.A0A3A2ZJA2"/>
<evidence type="ECO:0000313" key="2">
    <source>
        <dbReference type="EMBL" id="RJE23248.1"/>
    </source>
</evidence>
<comment type="caution">
    <text evidence="2">The sequence shown here is derived from an EMBL/GenBank/DDBJ whole genome shotgun (WGS) entry which is preliminary data.</text>
</comment>
<dbReference type="Proteomes" id="UP000266188">
    <property type="component" value="Unassembled WGS sequence"/>
</dbReference>
<proteinExistence type="predicted"/>
<gene>
    <name evidence="2" type="ORF">PHISCL_04405</name>
</gene>
<dbReference type="Gene3D" id="3.30.710.10">
    <property type="entry name" value="Potassium Channel Kv1.1, Chain A"/>
    <property type="match status" value="1"/>
</dbReference>
<accession>A0A3A2ZJA2</accession>
<dbReference type="InterPro" id="IPR011333">
    <property type="entry name" value="SKP1/BTB/POZ_sf"/>
</dbReference>
<dbReference type="EMBL" id="MVGC01000129">
    <property type="protein sequence ID" value="RJE23248.1"/>
    <property type="molecule type" value="Genomic_DNA"/>
</dbReference>
<reference evidence="3" key="1">
    <citation type="submission" date="2017-02" db="EMBL/GenBank/DDBJ databases">
        <authorList>
            <person name="Tafer H."/>
            <person name="Lopandic K."/>
        </authorList>
    </citation>
    <scope>NUCLEOTIDE SEQUENCE [LARGE SCALE GENOMIC DNA]</scope>
    <source>
        <strain evidence="3">CBS 366.77</strain>
    </source>
</reference>
<feature type="region of interest" description="Disordered" evidence="1">
    <location>
        <begin position="1"/>
        <end position="39"/>
    </location>
</feature>
<evidence type="ECO:0000256" key="1">
    <source>
        <dbReference type="SAM" id="MobiDB-lite"/>
    </source>
</evidence>
<name>A0A3A2ZJA2_9EURO</name>
<sequence length="344" mass="38759">MASNASGNAPPLRASHEDPDPKGDTVLTVIPPKKTGTYTPKVLISMQDESILGTPASPQSRSPEVKASPDDLLRLDPAVRRFRVSSRHLILASGYFEQRLKGYWSEETDLKITGADPNSVGILLNIMHGRTRSVPRRVNLDQLTDLAVLVDYFQCLETVQAFGDWWMEALKPSIQNEYYLQTARWIYVSWVFRNDEIFNTVTRIAQRKGKGDMITFGIPIPPSIKSCIDRQRRLAFERVLSALQDRQKHLEDSDGCFNCSSAFLGALIKQMKSRGLYPAPNTSFGGYAFDETLDVISEFVAPTHLFNHCTVFDSGMLPSKTRDEIKYAENYVLGLRLKDFLDES</sequence>
<evidence type="ECO:0000313" key="3">
    <source>
        <dbReference type="Proteomes" id="UP000266188"/>
    </source>
</evidence>
<protein>
    <recommendedName>
        <fullName evidence="4">BTB domain-containing protein</fullName>
    </recommendedName>
</protein>
<feature type="compositionally biased region" description="Basic and acidic residues" evidence="1">
    <location>
        <begin position="14"/>
        <end position="23"/>
    </location>
</feature>
<organism evidence="2 3">
    <name type="scientific">Aspergillus sclerotialis</name>
    <dbReference type="NCBI Taxonomy" id="2070753"/>
    <lineage>
        <taxon>Eukaryota</taxon>
        <taxon>Fungi</taxon>
        <taxon>Dikarya</taxon>
        <taxon>Ascomycota</taxon>
        <taxon>Pezizomycotina</taxon>
        <taxon>Eurotiomycetes</taxon>
        <taxon>Eurotiomycetidae</taxon>
        <taxon>Eurotiales</taxon>
        <taxon>Aspergillaceae</taxon>
        <taxon>Aspergillus</taxon>
        <taxon>Aspergillus subgen. Polypaecilum</taxon>
    </lineage>
</organism>